<evidence type="ECO:0000313" key="3">
    <source>
        <dbReference type="Proteomes" id="UP001054889"/>
    </source>
</evidence>
<gene>
    <name evidence="2" type="primary">ga18946</name>
    <name evidence="2" type="ORF">PR202_ga18946</name>
</gene>
<evidence type="ECO:0000256" key="1">
    <source>
        <dbReference type="SAM" id="MobiDB-lite"/>
    </source>
</evidence>
<accession>A0AAV5CUH0</accession>
<dbReference type="Proteomes" id="UP001054889">
    <property type="component" value="Unassembled WGS sequence"/>
</dbReference>
<feature type="region of interest" description="Disordered" evidence="1">
    <location>
        <begin position="1"/>
        <end position="20"/>
    </location>
</feature>
<keyword evidence="3" id="KW-1185">Reference proteome</keyword>
<name>A0AAV5CUH0_ELECO</name>
<proteinExistence type="predicted"/>
<dbReference type="EMBL" id="BQKI01000009">
    <property type="protein sequence ID" value="GJN01665.1"/>
    <property type="molecule type" value="Genomic_DNA"/>
</dbReference>
<dbReference type="AlphaFoldDB" id="A0AAV5CUH0"/>
<sequence length="138" mass="14946">MATASSPAAAKAGAGAGGGKDDDLADLVRRLVDVLARYADRLPFESIARFALGSVISCRMLMPFLLTIWLSRCLGLASVQVLNSGALIGKTCQNCICCLGWVLFCSLVRLYYCRFPCICCTSRCVNLSPCMACWIYAW</sequence>
<evidence type="ECO:0000313" key="2">
    <source>
        <dbReference type="EMBL" id="GJN01665.1"/>
    </source>
</evidence>
<reference evidence="2" key="2">
    <citation type="submission" date="2021-12" db="EMBL/GenBank/DDBJ databases">
        <title>Resequencing data analysis of finger millet.</title>
        <authorList>
            <person name="Hatakeyama M."/>
            <person name="Aluri S."/>
            <person name="Balachadran M.T."/>
            <person name="Sivarajan S.R."/>
            <person name="Poveda L."/>
            <person name="Shimizu-Inatsugi R."/>
            <person name="Schlapbach R."/>
            <person name="Sreeman S.M."/>
            <person name="Shimizu K.K."/>
        </authorList>
    </citation>
    <scope>NUCLEOTIDE SEQUENCE</scope>
</reference>
<organism evidence="2 3">
    <name type="scientific">Eleusine coracana subsp. coracana</name>
    <dbReference type="NCBI Taxonomy" id="191504"/>
    <lineage>
        <taxon>Eukaryota</taxon>
        <taxon>Viridiplantae</taxon>
        <taxon>Streptophyta</taxon>
        <taxon>Embryophyta</taxon>
        <taxon>Tracheophyta</taxon>
        <taxon>Spermatophyta</taxon>
        <taxon>Magnoliopsida</taxon>
        <taxon>Liliopsida</taxon>
        <taxon>Poales</taxon>
        <taxon>Poaceae</taxon>
        <taxon>PACMAD clade</taxon>
        <taxon>Chloridoideae</taxon>
        <taxon>Cynodonteae</taxon>
        <taxon>Eleusininae</taxon>
        <taxon>Eleusine</taxon>
    </lineage>
</organism>
<reference evidence="2" key="1">
    <citation type="journal article" date="2018" name="DNA Res.">
        <title>Multiple hybrid de novo genome assembly of finger millet, an orphan allotetraploid crop.</title>
        <authorList>
            <person name="Hatakeyama M."/>
            <person name="Aluri S."/>
            <person name="Balachadran M.T."/>
            <person name="Sivarajan S.R."/>
            <person name="Patrignani A."/>
            <person name="Gruter S."/>
            <person name="Poveda L."/>
            <person name="Shimizu-Inatsugi R."/>
            <person name="Baeten J."/>
            <person name="Francoijs K.J."/>
            <person name="Nataraja K.N."/>
            <person name="Reddy Y.A.N."/>
            <person name="Phadnis S."/>
            <person name="Ravikumar R.L."/>
            <person name="Schlapbach R."/>
            <person name="Sreeman S.M."/>
            <person name="Shimizu K.K."/>
        </authorList>
    </citation>
    <scope>NUCLEOTIDE SEQUENCE</scope>
</reference>
<comment type="caution">
    <text evidence="2">The sequence shown here is derived from an EMBL/GenBank/DDBJ whole genome shotgun (WGS) entry which is preliminary data.</text>
</comment>
<protein>
    <submittedName>
        <fullName evidence="2">Uncharacterized protein</fullName>
    </submittedName>
</protein>